<dbReference type="GO" id="GO:0015075">
    <property type="term" value="F:monoatomic ion transmembrane transporter activity"/>
    <property type="evidence" value="ECO:0007669"/>
    <property type="project" value="InterPro"/>
</dbReference>
<dbReference type="PANTHER" id="PTHR11153:SF14">
    <property type="entry name" value="SIDEROFLEXIN-2"/>
    <property type="match status" value="1"/>
</dbReference>
<evidence type="ECO:0000256" key="1">
    <source>
        <dbReference type="ARBA" id="ARBA00004225"/>
    </source>
</evidence>
<name>A0A2A2L578_9BILA</name>
<feature type="transmembrane region" description="Helical" evidence="9">
    <location>
        <begin position="161"/>
        <end position="179"/>
    </location>
</feature>
<dbReference type="NCBIfam" id="TIGR00798">
    <property type="entry name" value="mtc"/>
    <property type="match status" value="1"/>
</dbReference>
<dbReference type="InterPro" id="IPR004686">
    <property type="entry name" value="Mtc"/>
</dbReference>
<feature type="transmembrane region" description="Helical" evidence="9">
    <location>
        <begin position="241"/>
        <end position="264"/>
    </location>
</feature>
<dbReference type="Pfam" id="PF03820">
    <property type="entry name" value="SFXNs"/>
    <property type="match status" value="1"/>
</dbReference>
<dbReference type="OrthoDB" id="6608471at2759"/>
<keyword evidence="7 9" id="KW-0496">Mitochondrion</keyword>
<keyword evidence="6 9" id="KW-1133">Transmembrane helix</keyword>
<feature type="transmembrane region" description="Helical" evidence="9">
    <location>
        <begin position="285"/>
        <end position="305"/>
    </location>
</feature>
<evidence type="ECO:0000256" key="7">
    <source>
        <dbReference type="ARBA" id="ARBA00023128"/>
    </source>
</evidence>
<dbReference type="AlphaFoldDB" id="A0A2A2L578"/>
<gene>
    <name evidence="10" type="ORF">WR25_09327</name>
</gene>
<comment type="subcellular location">
    <subcellularLocation>
        <location evidence="1 9">Mitochondrion membrane</location>
        <topology evidence="1 9">Multi-pass membrane protein</topology>
    </subcellularLocation>
</comment>
<keyword evidence="4 9" id="KW-0812">Transmembrane</keyword>
<evidence type="ECO:0000313" key="11">
    <source>
        <dbReference type="Proteomes" id="UP000218231"/>
    </source>
</evidence>
<sequence>MGRRSVVIIHTTYPRSVKIRMQFDPNAPSYDQSTFYGRFRHFADITDPRLAFATTGELIRAKELMDQCRSGRPTKDVTLEELHRAKNLFQSAYHPDTHDLQNLAGRMCFNVWGGTMLCGAMMIWYKSTPAVLFWQWANQSFNALVNYTNRNAKSTLTNQDLAIAYTSAVSGALGMAIGLKQYFAKSGASNLAQRIVPLGAVAVANAINIPLMRQNELKEGLVVTDERGNELGVSRIAATKAISLVVLARNIIVAPCMILTPILMETFNKSAWFRKNINKLNIPTQVLLTFVIYGAMIPVGCGLFPQQNSINVSTLKKYEPKAYEALKNKDLTKVYFNKGL</sequence>
<organism evidence="10 11">
    <name type="scientific">Diploscapter pachys</name>
    <dbReference type="NCBI Taxonomy" id="2018661"/>
    <lineage>
        <taxon>Eukaryota</taxon>
        <taxon>Metazoa</taxon>
        <taxon>Ecdysozoa</taxon>
        <taxon>Nematoda</taxon>
        <taxon>Chromadorea</taxon>
        <taxon>Rhabditida</taxon>
        <taxon>Rhabditina</taxon>
        <taxon>Rhabditomorpha</taxon>
        <taxon>Rhabditoidea</taxon>
        <taxon>Rhabditidae</taxon>
        <taxon>Diploscapter</taxon>
    </lineage>
</organism>
<comment type="caution">
    <text evidence="10">The sequence shown here is derived from an EMBL/GenBank/DDBJ whole genome shotgun (WGS) entry which is preliminary data.</text>
</comment>
<accession>A0A2A2L578</accession>
<dbReference type="GO" id="GO:0005743">
    <property type="term" value="C:mitochondrial inner membrane"/>
    <property type="evidence" value="ECO:0007669"/>
    <property type="project" value="TreeGrafter"/>
</dbReference>
<evidence type="ECO:0000256" key="3">
    <source>
        <dbReference type="ARBA" id="ARBA00022448"/>
    </source>
</evidence>
<evidence type="ECO:0000256" key="8">
    <source>
        <dbReference type="ARBA" id="ARBA00023136"/>
    </source>
</evidence>
<keyword evidence="3" id="KW-0813">Transport</keyword>
<protein>
    <recommendedName>
        <fullName evidence="9">Sidoreflexin</fullName>
    </recommendedName>
</protein>
<evidence type="ECO:0000256" key="9">
    <source>
        <dbReference type="RuleBase" id="RU362000"/>
    </source>
</evidence>
<dbReference type="STRING" id="2018661.A0A2A2L578"/>
<evidence type="ECO:0000256" key="6">
    <source>
        <dbReference type="ARBA" id="ARBA00022989"/>
    </source>
</evidence>
<evidence type="ECO:0000256" key="2">
    <source>
        <dbReference type="ARBA" id="ARBA00005974"/>
    </source>
</evidence>
<keyword evidence="5" id="KW-0029">Amino-acid transport</keyword>
<evidence type="ECO:0000313" key="10">
    <source>
        <dbReference type="EMBL" id="PAV81342.1"/>
    </source>
</evidence>
<keyword evidence="11" id="KW-1185">Reference proteome</keyword>
<proteinExistence type="inferred from homology"/>
<evidence type="ECO:0000256" key="5">
    <source>
        <dbReference type="ARBA" id="ARBA00022970"/>
    </source>
</evidence>
<keyword evidence="8 9" id="KW-0472">Membrane</keyword>
<feature type="transmembrane region" description="Helical" evidence="9">
    <location>
        <begin position="107"/>
        <end position="125"/>
    </location>
</feature>
<dbReference type="GO" id="GO:0140300">
    <property type="term" value="P:serine import into mitochondrion"/>
    <property type="evidence" value="ECO:0007669"/>
    <property type="project" value="TreeGrafter"/>
</dbReference>
<evidence type="ECO:0000256" key="4">
    <source>
        <dbReference type="ARBA" id="ARBA00022692"/>
    </source>
</evidence>
<comment type="similarity">
    <text evidence="2 9">Belongs to the sideroflexin family.</text>
</comment>
<reference evidence="10 11" key="1">
    <citation type="journal article" date="2017" name="Curr. Biol.">
        <title>Genome architecture and evolution of a unichromosomal asexual nematode.</title>
        <authorList>
            <person name="Fradin H."/>
            <person name="Zegar C."/>
            <person name="Gutwein M."/>
            <person name="Lucas J."/>
            <person name="Kovtun M."/>
            <person name="Corcoran D."/>
            <person name="Baugh L.R."/>
            <person name="Kiontke K."/>
            <person name="Gunsalus K."/>
            <person name="Fitch D.H."/>
            <person name="Piano F."/>
        </authorList>
    </citation>
    <scope>NUCLEOTIDE SEQUENCE [LARGE SCALE GENOMIC DNA]</scope>
    <source>
        <strain evidence="10">PF1309</strain>
    </source>
</reference>
<dbReference type="Proteomes" id="UP000218231">
    <property type="component" value="Unassembled WGS sequence"/>
</dbReference>
<dbReference type="PANTHER" id="PTHR11153">
    <property type="entry name" value="SIDEROFLEXIN"/>
    <property type="match status" value="1"/>
</dbReference>
<dbReference type="EMBL" id="LIAE01007184">
    <property type="protein sequence ID" value="PAV81342.1"/>
    <property type="molecule type" value="Genomic_DNA"/>
</dbReference>